<sequence length="377" mass="42424">MREKLNVLMLVQLPPPIHGAALRNQDLVNSDIFCSACDVTVIPIQTADNIGDVGAFRFKKIINVFDLIYKTIRVVTKEKIDIAYITLSATGFALYKDVILILFAQLFGAKVVCHMRNRGLSRSISSASLGGRFFLTSILQKCKFICMSNNLANDVNLVSPNPYIISNCLTKPASEIDEEKICRRFDSKKIIYISNIAESKGALLFLDIVKSFNDMCFSKGLAIDFSFHVYGPFFSESERLRFNQHMNSKKIDNVVLEGPIYGDEKFKMLDESSLMVFPTKYDKECFPGVIMEAFSCGVPVISRGIAAIPEIISDGRNGFVHYDDPQEYAQSIISVFEDKDKYFKMSCSALDSYKNNMSHIVVHETIAKTLYMVKKGE</sequence>
<dbReference type="Proteomes" id="UP001595962">
    <property type="component" value="Unassembled WGS sequence"/>
</dbReference>
<dbReference type="Gene3D" id="3.40.50.2000">
    <property type="entry name" value="Glycogen Phosphorylase B"/>
    <property type="match status" value="2"/>
</dbReference>
<dbReference type="EMBL" id="JBHSGB010000017">
    <property type="protein sequence ID" value="MFC4656786.1"/>
    <property type="molecule type" value="Genomic_DNA"/>
</dbReference>
<comment type="caution">
    <text evidence="1">The sequence shown here is derived from an EMBL/GenBank/DDBJ whole genome shotgun (WGS) entry which is preliminary data.</text>
</comment>
<evidence type="ECO:0000313" key="1">
    <source>
        <dbReference type="EMBL" id="MFC4656786.1"/>
    </source>
</evidence>
<dbReference type="RefSeq" id="WP_377336182.1">
    <property type="nucleotide sequence ID" value="NZ_JBHSGB010000017.1"/>
</dbReference>
<gene>
    <name evidence="1" type="ORF">ACFO3I_17330</name>
</gene>
<evidence type="ECO:0000313" key="2">
    <source>
        <dbReference type="Proteomes" id="UP001595962"/>
    </source>
</evidence>
<dbReference type="CDD" id="cd03801">
    <property type="entry name" value="GT4_PimA-like"/>
    <property type="match status" value="1"/>
</dbReference>
<organism evidence="1 2">
    <name type="scientific">Rheinheimera marina</name>
    <dbReference type="NCBI Taxonomy" id="1774958"/>
    <lineage>
        <taxon>Bacteria</taxon>
        <taxon>Pseudomonadati</taxon>
        <taxon>Pseudomonadota</taxon>
        <taxon>Gammaproteobacteria</taxon>
        <taxon>Chromatiales</taxon>
        <taxon>Chromatiaceae</taxon>
        <taxon>Rheinheimera</taxon>
    </lineage>
</organism>
<keyword evidence="1" id="KW-0808">Transferase</keyword>
<name>A0ABV9JR79_9GAMM</name>
<keyword evidence="2" id="KW-1185">Reference proteome</keyword>
<dbReference type="SUPFAM" id="SSF53756">
    <property type="entry name" value="UDP-Glycosyltransferase/glycogen phosphorylase"/>
    <property type="match status" value="1"/>
</dbReference>
<dbReference type="PANTHER" id="PTHR12526">
    <property type="entry name" value="GLYCOSYLTRANSFERASE"/>
    <property type="match status" value="1"/>
</dbReference>
<proteinExistence type="predicted"/>
<dbReference type="EC" id="2.4.-.-" evidence="1"/>
<reference evidence="2" key="1">
    <citation type="journal article" date="2019" name="Int. J. Syst. Evol. Microbiol.">
        <title>The Global Catalogue of Microorganisms (GCM) 10K type strain sequencing project: providing services to taxonomists for standard genome sequencing and annotation.</title>
        <authorList>
            <consortium name="The Broad Institute Genomics Platform"/>
            <consortium name="The Broad Institute Genome Sequencing Center for Infectious Disease"/>
            <person name="Wu L."/>
            <person name="Ma J."/>
        </authorList>
    </citation>
    <scope>NUCLEOTIDE SEQUENCE [LARGE SCALE GENOMIC DNA]</scope>
    <source>
        <strain evidence="2">DT28</strain>
    </source>
</reference>
<dbReference type="Pfam" id="PF13692">
    <property type="entry name" value="Glyco_trans_1_4"/>
    <property type="match status" value="1"/>
</dbReference>
<keyword evidence="1" id="KW-0328">Glycosyltransferase</keyword>
<dbReference type="GO" id="GO:0016757">
    <property type="term" value="F:glycosyltransferase activity"/>
    <property type="evidence" value="ECO:0007669"/>
    <property type="project" value="UniProtKB-KW"/>
</dbReference>
<protein>
    <submittedName>
        <fullName evidence="1">Glycosyltransferase family 4 protein</fullName>
        <ecNumber evidence="1">2.4.-.-</ecNumber>
    </submittedName>
</protein>
<accession>A0ABV9JR79</accession>